<evidence type="ECO:0000313" key="2">
    <source>
        <dbReference type="EMBL" id="VWB14073.1"/>
    </source>
</evidence>
<feature type="signal peptide" evidence="1">
    <location>
        <begin position="1"/>
        <end position="18"/>
    </location>
</feature>
<keyword evidence="3" id="KW-1185">Reference proteome</keyword>
<dbReference type="GeneID" id="93025562"/>
<dbReference type="AlphaFoldDB" id="A0A6P2H9T1"/>
<sequence>MKKGFALRLTGLAGVVYALGGCANVPSEPNTLADLQGSYDVIDQFSYKYTHATRIDVHFLPPDAQGKTQADLAIYDGERVQAFRLDDCGYPGDRIAHDIANSDAPHASEVVRCLNGGDRSRPVLFLIRSLDGHRLVFHPDGGLISSLTHDPIYSDTGLMAIINWAPVWKSGFVIKRADR</sequence>
<dbReference type="EMBL" id="CABVPN010000002">
    <property type="protein sequence ID" value="VWB14073.1"/>
    <property type="molecule type" value="Genomic_DNA"/>
</dbReference>
<evidence type="ECO:0000313" key="3">
    <source>
        <dbReference type="Proteomes" id="UP000494125"/>
    </source>
</evidence>
<evidence type="ECO:0008006" key="4">
    <source>
        <dbReference type="Google" id="ProtNLM"/>
    </source>
</evidence>
<dbReference type="RefSeq" id="WP_151050673.1">
    <property type="nucleotide sequence ID" value="NZ_CABVPN010000002.1"/>
</dbReference>
<proteinExistence type="predicted"/>
<gene>
    <name evidence="2" type="ORF">BDI24065_00488</name>
</gene>
<protein>
    <recommendedName>
        <fullName evidence="4">Lipoprotein</fullName>
    </recommendedName>
</protein>
<organism evidence="2 3">
    <name type="scientific">Burkholderia diffusa</name>
    <dbReference type="NCBI Taxonomy" id="488732"/>
    <lineage>
        <taxon>Bacteria</taxon>
        <taxon>Pseudomonadati</taxon>
        <taxon>Pseudomonadota</taxon>
        <taxon>Betaproteobacteria</taxon>
        <taxon>Burkholderiales</taxon>
        <taxon>Burkholderiaceae</taxon>
        <taxon>Burkholderia</taxon>
        <taxon>Burkholderia cepacia complex</taxon>
    </lineage>
</organism>
<keyword evidence="1" id="KW-0732">Signal</keyword>
<dbReference type="Proteomes" id="UP000494125">
    <property type="component" value="Unassembled WGS sequence"/>
</dbReference>
<name>A0A6P2H9T1_9BURK</name>
<evidence type="ECO:0000256" key="1">
    <source>
        <dbReference type="SAM" id="SignalP"/>
    </source>
</evidence>
<dbReference type="PROSITE" id="PS51257">
    <property type="entry name" value="PROKAR_LIPOPROTEIN"/>
    <property type="match status" value="1"/>
</dbReference>
<accession>A0A6P2H9T1</accession>
<feature type="chain" id="PRO_5026845532" description="Lipoprotein" evidence="1">
    <location>
        <begin position="19"/>
        <end position="179"/>
    </location>
</feature>
<reference evidence="2 3" key="1">
    <citation type="submission" date="2019-09" db="EMBL/GenBank/DDBJ databases">
        <authorList>
            <person name="Depoorter E."/>
        </authorList>
    </citation>
    <scope>NUCLEOTIDE SEQUENCE [LARGE SCALE GENOMIC DNA]</scope>
    <source>
        <strain evidence="2">LMG 24065</strain>
    </source>
</reference>